<dbReference type="EMBL" id="FUWJ01000001">
    <property type="protein sequence ID" value="SJZ50522.1"/>
    <property type="molecule type" value="Genomic_DNA"/>
</dbReference>
<dbReference type="OrthoDB" id="9785438at2"/>
<organism evidence="1 2">
    <name type="scientific">Enhydrobacter aerosaccus</name>
    <dbReference type="NCBI Taxonomy" id="225324"/>
    <lineage>
        <taxon>Bacteria</taxon>
        <taxon>Pseudomonadati</taxon>
        <taxon>Pseudomonadota</taxon>
        <taxon>Alphaproteobacteria</taxon>
        <taxon>Hyphomicrobiales</taxon>
        <taxon>Enhydrobacter</taxon>
    </lineage>
</organism>
<evidence type="ECO:0000313" key="2">
    <source>
        <dbReference type="Proteomes" id="UP000190092"/>
    </source>
</evidence>
<proteinExistence type="predicted"/>
<dbReference type="InterPro" id="IPR052927">
    <property type="entry name" value="DCC_oxidoreductase"/>
</dbReference>
<dbReference type="Pfam" id="PF04134">
    <property type="entry name" value="DCC1-like"/>
    <property type="match status" value="1"/>
</dbReference>
<name>A0A1T4L733_9HYPH</name>
<dbReference type="RefSeq" id="WP_085933025.1">
    <property type="nucleotide sequence ID" value="NZ_FUWJ01000001.1"/>
</dbReference>
<protein>
    <submittedName>
        <fullName evidence="1">Predicted thiol-disulfide oxidoreductase YuxK, DCC family</fullName>
    </submittedName>
</protein>
<dbReference type="STRING" id="225324.SAMN02745126_01390"/>
<sequence>MRPATSADLASKAYSYRDDPNVPSFPDDRPLFVFDGKCVLCSGFVQFIMRHDRRGQFRFAAAQSPLGTALYAHYGLATRDYETNLLIENGLAHTNSESSLRVFERLGLPWSLMAVGRLLPVWLLDRLYAIVARNRLRWFGSRDACYLPTPSEAERFLN</sequence>
<gene>
    <name evidence="1" type="ORF">SAMN02745126_01390</name>
</gene>
<dbReference type="AlphaFoldDB" id="A0A1T4L733"/>
<keyword evidence="2" id="KW-1185">Reference proteome</keyword>
<dbReference type="Proteomes" id="UP000190092">
    <property type="component" value="Unassembled WGS sequence"/>
</dbReference>
<dbReference type="PANTHER" id="PTHR33639:SF2">
    <property type="entry name" value="DUF393 DOMAIN-CONTAINING PROTEIN"/>
    <property type="match status" value="1"/>
</dbReference>
<dbReference type="GO" id="GO:0015035">
    <property type="term" value="F:protein-disulfide reductase activity"/>
    <property type="evidence" value="ECO:0007669"/>
    <property type="project" value="InterPro"/>
</dbReference>
<dbReference type="PANTHER" id="PTHR33639">
    <property type="entry name" value="THIOL-DISULFIDE OXIDOREDUCTASE DCC"/>
    <property type="match status" value="1"/>
</dbReference>
<dbReference type="InterPro" id="IPR007263">
    <property type="entry name" value="DCC1-like"/>
</dbReference>
<accession>A0A1T4L733</accession>
<evidence type="ECO:0000313" key="1">
    <source>
        <dbReference type="EMBL" id="SJZ50522.1"/>
    </source>
</evidence>
<reference evidence="2" key="1">
    <citation type="submission" date="2017-02" db="EMBL/GenBank/DDBJ databases">
        <authorList>
            <person name="Varghese N."/>
            <person name="Submissions S."/>
        </authorList>
    </citation>
    <scope>NUCLEOTIDE SEQUENCE [LARGE SCALE GENOMIC DNA]</scope>
    <source>
        <strain evidence="2">ATCC 27094</strain>
    </source>
</reference>